<protein>
    <recommendedName>
        <fullName evidence="2">Reverse transcriptase Ty1/copia-type domain-containing protein</fullName>
    </recommendedName>
</protein>
<dbReference type="AlphaFoldDB" id="A0A6A2YWW6"/>
<dbReference type="SUPFAM" id="SSF56672">
    <property type="entry name" value="DNA/RNA polymerases"/>
    <property type="match status" value="1"/>
</dbReference>
<dbReference type="InterPro" id="IPR013103">
    <property type="entry name" value="RVT_2"/>
</dbReference>
<evidence type="ECO:0000313" key="4">
    <source>
        <dbReference type="Proteomes" id="UP000436088"/>
    </source>
</evidence>
<dbReference type="PANTHER" id="PTHR11439:SF467">
    <property type="entry name" value="INTEGRASE CATALYTIC DOMAIN-CONTAINING PROTEIN"/>
    <property type="match status" value="1"/>
</dbReference>
<feature type="domain" description="Reverse transcriptase Ty1/copia-type" evidence="2">
    <location>
        <begin position="125"/>
        <end position="262"/>
    </location>
</feature>
<gene>
    <name evidence="3" type="ORF">F3Y22_tig00111161pilonHSYRG00004</name>
</gene>
<keyword evidence="4" id="KW-1185">Reference proteome</keyword>
<dbReference type="Pfam" id="PF07727">
    <property type="entry name" value="RVT_2"/>
    <property type="match status" value="2"/>
</dbReference>
<evidence type="ECO:0000313" key="3">
    <source>
        <dbReference type="EMBL" id="KAE8683994.1"/>
    </source>
</evidence>
<dbReference type="PANTHER" id="PTHR11439">
    <property type="entry name" value="GAG-POL-RELATED RETROTRANSPOSON"/>
    <property type="match status" value="1"/>
</dbReference>
<evidence type="ECO:0000256" key="1">
    <source>
        <dbReference type="SAM" id="MobiDB-lite"/>
    </source>
</evidence>
<reference evidence="3" key="1">
    <citation type="submission" date="2019-09" db="EMBL/GenBank/DDBJ databases">
        <title>Draft genome information of white flower Hibiscus syriacus.</title>
        <authorList>
            <person name="Kim Y.-M."/>
        </authorList>
    </citation>
    <scope>NUCLEOTIDE SEQUENCE [LARGE SCALE GENOMIC DNA]</scope>
    <source>
        <strain evidence="3">YM2019G1</strain>
    </source>
</reference>
<feature type="domain" description="Reverse transcriptase Ty1/copia-type" evidence="2">
    <location>
        <begin position="69"/>
        <end position="124"/>
    </location>
</feature>
<name>A0A6A2YWW6_HIBSY</name>
<organism evidence="3 4">
    <name type="scientific">Hibiscus syriacus</name>
    <name type="common">Rose of Sharon</name>
    <dbReference type="NCBI Taxonomy" id="106335"/>
    <lineage>
        <taxon>Eukaryota</taxon>
        <taxon>Viridiplantae</taxon>
        <taxon>Streptophyta</taxon>
        <taxon>Embryophyta</taxon>
        <taxon>Tracheophyta</taxon>
        <taxon>Spermatophyta</taxon>
        <taxon>Magnoliopsida</taxon>
        <taxon>eudicotyledons</taxon>
        <taxon>Gunneridae</taxon>
        <taxon>Pentapetalae</taxon>
        <taxon>rosids</taxon>
        <taxon>malvids</taxon>
        <taxon>Malvales</taxon>
        <taxon>Malvaceae</taxon>
        <taxon>Malvoideae</taxon>
        <taxon>Hibiscus</taxon>
    </lineage>
</organism>
<feature type="compositionally biased region" description="Basic and acidic residues" evidence="1">
    <location>
        <begin position="539"/>
        <end position="562"/>
    </location>
</feature>
<dbReference type="InterPro" id="IPR043502">
    <property type="entry name" value="DNA/RNA_pol_sf"/>
</dbReference>
<accession>A0A6A2YWW6</accession>
<sequence>MRLPHVASELSESRESASLGIRLCATSAEKPKVYTSFLDDSVPTTVRAALQSSNWTAAIRAELNALHDNKTWSLVPLPKGRAIVGCKWLFKIKKNPDGSVQRYKARLVAKGYSQVPGYDFKDTYIDVNNAFLNGELYEKVFMHQPPGFEELAADGSPLVCKLHKALYGLRQAPRNWHDKLKVSLQQMGFVESVADVSLFVKCVDSCYTFVLVYVDDIIITGESKEDVERVIQLMQRDFSLKDLGELNFFLGIEVLTDAREYRSLVGALLYVCHTRPDIAFSVHKVAQHMHAPCECHMTAVRRILRYLAGTLEYGLTFVANETDLKVVAFADADWGGDANDRRSVSGHAVFLGKCPVVWSSKKQKTISRSTMEAEYRSVADTAVEVTWINALLVNLGHVDMDVHFIREKVAAKALRVSYVPANFQVADGLTKPLTKAAFKMFRAKIEMDEACFMDSIIGFHYICIEECHSSESGWTTYFGFPLHGGDNGYSEKATAAAADDDSMASDASSGPRHPGHGTTTTLSFKHDQEEDDVEGRGCFLDKKGKKSMEKEKLGPMKNKQEE</sequence>
<dbReference type="CDD" id="cd09272">
    <property type="entry name" value="RNase_HI_RT_Ty1"/>
    <property type="match status" value="1"/>
</dbReference>
<dbReference type="EMBL" id="VEPZ02001255">
    <property type="protein sequence ID" value="KAE8683994.1"/>
    <property type="molecule type" value="Genomic_DNA"/>
</dbReference>
<proteinExistence type="predicted"/>
<evidence type="ECO:0000259" key="2">
    <source>
        <dbReference type="Pfam" id="PF07727"/>
    </source>
</evidence>
<dbReference type="Proteomes" id="UP000436088">
    <property type="component" value="Unassembled WGS sequence"/>
</dbReference>
<feature type="region of interest" description="Disordered" evidence="1">
    <location>
        <begin position="494"/>
        <end position="562"/>
    </location>
</feature>
<comment type="caution">
    <text evidence="3">The sequence shown here is derived from an EMBL/GenBank/DDBJ whole genome shotgun (WGS) entry which is preliminary data.</text>
</comment>